<gene>
    <name evidence="2" type="ORF">SAMN06295900_120130</name>
</gene>
<dbReference type="Proteomes" id="UP000192911">
    <property type="component" value="Unassembled WGS sequence"/>
</dbReference>
<evidence type="ECO:0000313" key="3">
    <source>
        <dbReference type="Proteomes" id="UP000192911"/>
    </source>
</evidence>
<proteinExistence type="predicted"/>
<sequence>MADAHHKARPVVSERFVTVQQSQRFQASWHKPAHERTAPALYPWMKLAGRWIEHAGFQPGQRVRIAVEQGRLTITAE</sequence>
<feature type="domain" description="Toxin SymE-like" evidence="1">
    <location>
        <begin position="41"/>
        <end position="76"/>
    </location>
</feature>
<evidence type="ECO:0000259" key="1">
    <source>
        <dbReference type="Pfam" id="PF08845"/>
    </source>
</evidence>
<organism evidence="2 3">
    <name type="scientific">Trinickia caryophylli</name>
    <name type="common">Paraburkholderia caryophylli</name>
    <dbReference type="NCBI Taxonomy" id="28094"/>
    <lineage>
        <taxon>Bacteria</taxon>
        <taxon>Pseudomonadati</taxon>
        <taxon>Pseudomonadota</taxon>
        <taxon>Betaproteobacteria</taxon>
        <taxon>Burkholderiales</taxon>
        <taxon>Burkholderiaceae</taxon>
        <taxon>Trinickia</taxon>
    </lineage>
</organism>
<protein>
    <submittedName>
        <fullName evidence="2">Toxic protein SymE</fullName>
    </submittedName>
</protein>
<reference evidence="3" key="1">
    <citation type="submission" date="2017-04" db="EMBL/GenBank/DDBJ databases">
        <authorList>
            <person name="Varghese N."/>
            <person name="Submissions S."/>
        </authorList>
    </citation>
    <scope>NUCLEOTIDE SEQUENCE [LARGE SCALE GENOMIC DNA]</scope>
    <source>
        <strain evidence="3">Ballard 720</strain>
    </source>
</reference>
<dbReference type="RefSeq" id="WP_085230415.1">
    <property type="nucleotide sequence ID" value="NZ_BSQD01000026.1"/>
</dbReference>
<dbReference type="GeneID" id="95550827"/>
<dbReference type="OrthoDB" id="9035207at2"/>
<dbReference type="GO" id="GO:0005737">
    <property type="term" value="C:cytoplasm"/>
    <property type="evidence" value="ECO:0007669"/>
    <property type="project" value="InterPro"/>
</dbReference>
<evidence type="ECO:0000313" key="2">
    <source>
        <dbReference type="EMBL" id="SMF78689.1"/>
    </source>
</evidence>
<dbReference type="AlphaFoldDB" id="A0A1X7H3P9"/>
<dbReference type="Pfam" id="PF08845">
    <property type="entry name" value="SymE_toxin"/>
    <property type="match status" value="1"/>
</dbReference>
<keyword evidence="3" id="KW-1185">Reference proteome</keyword>
<name>A0A1X7H3P9_TRICW</name>
<dbReference type="InterPro" id="IPR014944">
    <property type="entry name" value="Toxin_SymE-like"/>
</dbReference>
<dbReference type="GO" id="GO:0003723">
    <property type="term" value="F:RNA binding"/>
    <property type="evidence" value="ECO:0007669"/>
    <property type="project" value="InterPro"/>
</dbReference>
<dbReference type="GO" id="GO:0016788">
    <property type="term" value="F:hydrolase activity, acting on ester bonds"/>
    <property type="evidence" value="ECO:0007669"/>
    <property type="project" value="InterPro"/>
</dbReference>
<dbReference type="GO" id="GO:0016070">
    <property type="term" value="P:RNA metabolic process"/>
    <property type="evidence" value="ECO:0007669"/>
    <property type="project" value="InterPro"/>
</dbReference>
<accession>A0A1X7H3P9</accession>
<dbReference type="EMBL" id="FXAH01000020">
    <property type="protein sequence ID" value="SMF78689.1"/>
    <property type="molecule type" value="Genomic_DNA"/>
</dbReference>